<evidence type="ECO:0000259" key="6">
    <source>
        <dbReference type="Pfam" id="PF00924"/>
    </source>
</evidence>
<feature type="compositionally biased region" description="Basic and acidic residues" evidence="5">
    <location>
        <begin position="144"/>
        <end position="155"/>
    </location>
</feature>
<evidence type="ECO:0000256" key="2">
    <source>
        <dbReference type="ARBA" id="ARBA00022692"/>
    </source>
</evidence>
<keyword evidence="2" id="KW-0812">Transmembrane</keyword>
<keyword evidence="4" id="KW-0472">Membrane</keyword>
<feature type="domain" description="Mechanosensitive ion channel MscS" evidence="6">
    <location>
        <begin position="2"/>
        <end position="57"/>
    </location>
</feature>
<evidence type="ECO:0000313" key="7">
    <source>
        <dbReference type="EMBL" id="MBJ7597849.1"/>
    </source>
</evidence>
<dbReference type="RefSeq" id="WP_338200395.1">
    <property type="nucleotide sequence ID" value="NZ_JAEKNR010000082.1"/>
</dbReference>
<comment type="caution">
    <text evidence="7">The sequence shown here is derived from an EMBL/GenBank/DDBJ whole genome shotgun (WGS) entry which is preliminary data.</text>
</comment>
<dbReference type="InterPro" id="IPR023408">
    <property type="entry name" value="MscS_beta-dom_sf"/>
</dbReference>
<dbReference type="Pfam" id="PF00924">
    <property type="entry name" value="MS_channel_2nd"/>
    <property type="match status" value="1"/>
</dbReference>
<dbReference type="InterPro" id="IPR006685">
    <property type="entry name" value="MscS_channel_2nd"/>
</dbReference>
<dbReference type="InterPro" id="IPR010920">
    <property type="entry name" value="LSM_dom_sf"/>
</dbReference>
<reference evidence="7" key="1">
    <citation type="submission" date="2020-10" db="EMBL/GenBank/DDBJ databases">
        <title>Ca. Dormibacterota MAGs.</title>
        <authorList>
            <person name="Montgomery K."/>
        </authorList>
    </citation>
    <scope>NUCLEOTIDE SEQUENCE [LARGE SCALE GENOMIC DNA]</scope>
    <source>
        <strain evidence="7">SC8812_S17_10</strain>
    </source>
</reference>
<evidence type="ECO:0000313" key="8">
    <source>
        <dbReference type="Proteomes" id="UP000612893"/>
    </source>
</evidence>
<dbReference type="Gene3D" id="2.30.30.60">
    <property type="match status" value="1"/>
</dbReference>
<name>A0A934K0Y9_9BACT</name>
<keyword evidence="8" id="KW-1185">Reference proteome</keyword>
<dbReference type="GO" id="GO:0016020">
    <property type="term" value="C:membrane"/>
    <property type="evidence" value="ECO:0007669"/>
    <property type="project" value="UniProtKB-SubCell"/>
</dbReference>
<sequence>MFGRPYRVGGSIRIRGSLAGGAEFEGTVVDMGALYTTLRSAGGETLKLPNSGVVTSALVIGEAPLQAEVEVEMPPDTALRPVEEMVRKSLGQPHALIAIRPQTLRALDQTTLVCKVQVRSEIPVEPMALAEALVLAMGRPNGKGHRDEDARRVGAREGAGWSEGL</sequence>
<evidence type="ECO:0000256" key="3">
    <source>
        <dbReference type="ARBA" id="ARBA00022989"/>
    </source>
</evidence>
<dbReference type="SUPFAM" id="SSF50182">
    <property type="entry name" value="Sm-like ribonucleoproteins"/>
    <property type="match status" value="1"/>
</dbReference>
<dbReference type="EMBL" id="JAEKNR010000082">
    <property type="protein sequence ID" value="MBJ7597849.1"/>
    <property type="molecule type" value="Genomic_DNA"/>
</dbReference>
<organism evidence="7 8">
    <name type="scientific">Candidatus Nephthysia bennettiae</name>
    <dbReference type="NCBI Taxonomy" id="3127016"/>
    <lineage>
        <taxon>Bacteria</taxon>
        <taxon>Bacillati</taxon>
        <taxon>Candidatus Dormiibacterota</taxon>
        <taxon>Candidatus Dormibacteria</taxon>
        <taxon>Candidatus Dormibacterales</taxon>
        <taxon>Candidatus Dormibacteraceae</taxon>
        <taxon>Candidatus Nephthysia</taxon>
    </lineage>
</organism>
<evidence type="ECO:0000256" key="1">
    <source>
        <dbReference type="ARBA" id="ARBA00004370"/>
    </source>
</evidence>
<comment type="subcellular location">
    <subcellularLocation>
        <location evidence="1">Membrane</location>
    </subcellularLocation>
</comment>
<dbReference type="Proteomes" id="UP000612893">
    <property type="component" value="Unassembled WGS sequence"/>
</dbReference>
<gene>
    <name evidence="7" type="ORF">JF922_07155</name>
</gene>
<feature type="region of interest" description="Disordered" evidence="5">
    <location>
        <begin position="139"/>
        <end position="165"/>
    </location>
</feature>
<dbReference type="AlphaFoldDB" id="A0A934K0Y9"/>
<evidence type="ECO:0000256" key="5">
    <source>
        <dbReference type="SAM" id="MobiDB-lite"/>
    </source>
</evidence>
<accession>A0A934K0Y9</accession>
<evidence type="ECO:0000256" key="4">
    <source>
        <dbReference type="ARBA" id="ARBA00023136"/>
    </source>
</evidence>
<proteinExistence type="predicted"/>
<keyword evidence="3" id="KW-1133">Transmembrane helix</keyword>
<protein>
    <submittedName>
        <fullName evidence="7">Mechanosensitive ion channel family protein</fullName>
    </submittedName>
</protein>